<dbReference type="AlphaFoldDB" id="A0A518DWF9"/>
<reference evidence="5 6" key="1">
    <citation type="submission" date="2019-02" db="EMBL/GenBank/DDBJ databases">
        <title>Deep-cultivation of Planctomycetes and their phenomic and genomic characterization uncovers novel biology.</title>
        <authorList>
            <person name="Wiegand S."/>
            <person name="Jogler M."/>
            <person name="Boedeker C."/>
            <person name="Pinto D."/>
            <person name="Vollmers J."/>
            <person name="Rivas-Marin E."/>
            <person name="Kohn T."/>
            <person name="Peeters S.H."/>
            <person name="Heuer A."/>
            <person name="Rast P."/>
            <person name="Oberbeckmann S."/>
            <person name="Bunk B."/>
            <person name="Jeske O."/>
            <person name="Meyerdierks A."/>
            <person name="Storesund J.E."/>
            <person name="Kallscheuer N."/>
            <person name="Luecker S."/>
            <person name="Lage O.M."/>
            <person name="Pohl T."/>
            <person name="Merkel B.J."/>
            <person name="Hornburger P."/>
            <person name="Mueller R.-W."/>
            <person name="Bruemmer F."/>
            <person name="Labrenz M."/>
            <person name="Spormann A.M."/>
            <person name="Op den Camp H."/>
            <person name="Overmann J."/>
            <person name="Amann R."/>
            <person name="Jetten M.S.M."/>
            <person name="Mascher T."/>
            <person name="Medema M.H."/>
            <person name="Devos D.P."/>
            <person name="Kaster A.-K."/>
            <person name="Ovreas L."/>
            <person name="Rohde M."/>
            <person name="Galperin M.Y."/>
            <person name="Jogler C."/>
        </authorList>
    </citation>
    <scope>NUCLEOTIDE SEQUENCE [LARGE SCALE GENOMIC DNA]</scope>
    <source>
        <strain evidence="5 6">Pla85_3_4</strain>
    </source>
</reference>
<dbReference type="CDD" id="cd00830">
    <property type="entry name" value="KAS_III"/>
    <property type="match status" value="1"/>
</dbReference>
<dbReference type="RefSeq" id="WP_145054830.1">
    <property type="nucleotide sequence ID" value="NZ_CP036433.1"/>
</dbReference>
<dbReference type="KEGG" id="lcre:Pla8534_39870"/>
<dbReference type="NCBIfam" id="NF006829">
    <property type="entry name" value="PRK09352.1"/>
    <property type="match status" value="1"/>
</dbReference>
<keyword evidence="2 5" id="KW-0012">Acyltransferase</keyword>
<dbReference type="InterPro" id="IPR013751">
    <property type="entry name" value="ACP_syn_III_N"/>
</dbReference>
<evidence type="ECO:0000259" key="4">
    <source>
        <dbReference type="Pfam" id="PF08545"/>
    </source>
</evidence>
<gene>
    <name evidence="5" type="primary">fabH_3</name>
    <name evidence="5" type="ORF">Pla8534_39870</name>
</gene>
<sequence length="334" mass="36522">MKYAAVGPIAVYLPEKVETNDQLKAQFPSWDLDLIGEKTGIYARHIAAPDECASDLGVKAAQRLFADFDIDPQSIDFLLVCTQTPDYPLPTTACLMQDRLGLRTSVGAIDYNLGCSGFVYGLSLADGLIRTGAVRRVLLITAETYSKYIHETDRSLRTIFGDGSAATLIDAADEPSLTGFQFGTDGTGADTLLVSTGGARPPQDAIKPRHRHRWPSQLYMDGPSLINFTVAAIPALVDQILAEAQLTREQINFFLLHQATFKMLDQLQQRMDIPPGQMPIALADYGNTVSSTLPILIRDLRADKRLEQGAQNLLVGFGVGWSWAGCAWRETFPG</sequence>
<dbReference type="PANTHER" id="PTHR34069:SF2">
    <property type="entry name" value="BETA-KETOACYL-[ACYL-CARRIER-PROTEIN] SYNTHASE III"/>
    <property type="match status" value="1"/>
</dbReference>
<dbReference type="GO" id="GO:0033818">
    <property type="term" value="F:beta-ketoacyl-acyl-carrier-protein synthase III activity"/>
    <property type="evidence" value="ECO:0007669"/>
    <property type="project" value="UniProtKB-EC"/>
</dbReference>
<dbReference type="Proteomes" id="UP000317648">
    <property type="component" value="Chromosome"/>
</dbReference>
<dbReference type="SUPFAM" id="SSF53901">
    <property type="entry name" value="Thiolase-like"/>
    <property type="match status" value="1"/>
</dbReference>
<evidence type="ECO:0000256" key="1">
    <source>
        <dbReference type="ARBA" id="ARBA00022679"/>
    </source>
</evidence>
<evidence type="ECO:0000313" key="6">
    <source>
        <dbReference type="Proteomes" id="UP000317648"/>
    </source>
</evidence>
<dbReference type="InterPro" id="IPR016039">
    <property type="entry name" value="Thiolase-like"/>
</dbReference>
<keyword evidence="1 5" id="KW-0808">Transferase</keyword>
<dbReference type="Pfam" id="PF08541">
    <property type="entry name" value="ACP_syn_III_C"/>
    <property type="match status" value="1"/>
</dbReference>
<keyword evidence="6" id="KW-1185">Reference proteome</keyword>
<feature type="domain" description="Beta-ketoacyl-[acyl-carrier-protein] synthase III N-terminal" evidence="4">
    <location>
        <begin position="109"/>
        <end position="186"/>
    </location>
</feature>
<protein>
    <submittedName>
        <fullName evidence="5">3-oxoacyl-[acyl-carrier-protein] synthase 3</fullName>
        <ecNumber evidence="5">2.3.1.180</ecNumber>
    </submittedName>
</protein>
<dbReference type="PANTHER" id="PTHR34069">
    <property type="entry name" value="3-OXOACYL-[ACYL-CARRIER-PROTEIN] SYNTHASE 3"/>
    <property type="match status" value="1"/>
</dbReference>
<organism evidence="5 6">
    <name type="scientific">Lignipirellula cremea</name>
    <dbReference type="NCBI Taxonomy" id="2528010"/>
    <lineage>
        <taxon>Bacteria</taxon>
        <taxon>Pseudomonadati</taxon>
        <taxon>Planctomycetota</taxon>
        <taxon>Planctomycetia</taxon>
        <taxon>Pirellulales</taxon>
        <taxon>Pirellulaceae</taxon>
        <taxon>Lignipirellula</taxon>
    </lineage>
</organism>
<dbReference type="Pfam" id="PF08545">
    <property type="entry name" value="ACP_syn_III"/>
    <property type="match status" value="1"/>
</dbReference>
<accession>A0A518DWF9</accession>
<dbReference type="Gene3D" id="3.40.47.10">
    <property type="match status" value="1"/>
</dbReference>
<evidence type="ECO:0000313" key="5">
    <source>
        <dbReference type="EMBL" id="QDU96168.1"/>
    </source>
</evidence>
<evidence type="ECO:0000259" key="3">
    <source>
        <dbReference type="Pfam" id="PF08541"/>
    </source>
</evidence>
<dbReference type="GO" id="GO:0006633">
    <property type="term" value="P:fatty acid biosynthetic process"/>
    <property type="evidence" value="ECO:0007669"/>
    <property type="project" value="InterPro"/>
</dbReference>
<feature type="domain" description="Beta-ketoacyl-[acyl-carrier-protein] synthase III C-terminal" evidence="3">
    <location>
        <begin position="241"/>
        <end position="329"/>
    </location>
</feature>
<dbReference type="GO" id="GO:0044550">
    <property type="term" value="P:secondary metabolite biosynthetic process"/>
    <property type="evidence" value="ECO:0007669"/>
    <property type="project" value="TreeGrafter"/>
</dbReference>
<dbReference type="GO" id="GO:0004315">
    <property type="term" value="F:3-oxoacyl-[acyl-carrier-protein] synthase activity"/>
    <property type="evidence" value="ECO:0007669"/>
    <property type="project" value="InterPro"/>
</dbReference>
<dbReference type="EMBL" id="CP036433">
    <property type="protein sequence ID" value="QDU96168.1"/>
    <property type="molecule type" value="Genomic_DNA"/>
</dbReference>
<evidence type="ECO:0000256" key="2">
    <source>
        <dbReference type="ARBA" id="ARBA00023315"/>
    </source>
</evidence>
<dbReference type="InterPro" id="IPR013747">
    <property type="entry name" value="ACP_syn_III_C"/>
</dbReference>
<proteinExistence type="predicted"/>
<dbReference type="EC" id="2.3.1.180" evidence="5"/>
<dbReference type="OrthoDB" id="9815506at2"/>
<name>A0A518DWF9_9BACT</name>